<evidence type="ECO:0000313" key="1">
    <source>
        <dbReference type="EMBL" id="EFH82737.1"/>
    </source>
</evidence>
<comment type="caution">
    <text evidence="1">The sequence shown here is derived from an EMBL/GenBank/DDBJ whole genome shotgun (WGS) entry which is preliminary data.</text>
</comment>
<evidence type="ECO:0000313" key="2">
    <source>
        <dbReference type="Proteomes" id="UP000004508"/>
    </source>
</evidence>
<sequence>MSDLAVGHFDAVGFLTAVNQVRQERNVSWRRFYRQTGVQASNIKIVLRKKHAGIHTNTLAALVLWSGINPQTYMELRKVEA</sequence>
<keyword evidence="2" id="KW-1185">Reference proteome</keyword>
<dbReference type="STRING" id="485913.Krac_3580"/>
<protein>
    <submittedName>
        <fullName evidence="1">Uncharacterized protein</fullName>
    </submittedName>
</protein>
<gene>
    <name evidence="1" type="ORF">Krac_3580</name>
</gene>
<dbReference type="EMBL" id="ADVG01000004">
    <property type="protein sequence ID" value="EFH82737.1"/>
    <property type="molecule type" value="Genomic_DNA"/>
</dbReference>
<reference evidence="1 2" key="1">
    <citation type="journal article" date="2011" name="Stand. Genomic Sci.">
        <title>Non-contiguous finished genome sequence and contextual data of the filamentous soil bacterium Ktedonobacter racemifer type strain (SOSP1-21).</title>
        <authorList>
            <person name="Chang Y.J."/>
            <person name="Land M."/>
            <person name="Hauser L."/>
            <person name="Chertkov O."/>
            <person name="Del Rio T.G."/>
            <person name="Nolan M."/>
            <person name="Copeland A."/>
            <person name="Tice H."/>
            <person name="Cheng J.F."/>
            <person name="Lucas S."/>
            <person name="Han C."/>
            <person name="Goodwin L."/>
            <person name="Pitluck S."/>
            <person name="Ivanova N."/>
            <person name="Ovchinikova G."/>
            <person name="Pati A."/>
            <person name="Chen A."/>
            <person name="Palaniappan K."/>
            <person name="Mavromatis K."/>
            <person name="Liolios K."/>
            <person name="Brettin T."/>
            <person name="Fiebig A."/>
            <person name="Rohde M."/>
            <person name="Abt B."/>
            <person name="Goker M."/>
            <person name="Detter J.C."/>
            <person name="Woyke T."/>
            <person name="Bristow J."/>
            <person name="Eisen J.A."/>
            <person name="Markowitz V."/>
            <person name="Hugenholtz P."/>
            <person name="Kyrpides N.C."/>
            <person name="Klenk H.P."/>
            <person name="Lapidus A."/>
        </authorList>
    </citation>
    <scope>NUCLEOTIDE SEQUENCE [LARGE SCALE GENOMIC DNA]</scope>
    <source>
        <strain evidence="2">DSM 44963</strain>
    </source>
</reference>
<accession>D6U269</accession>
<dbReference type="InParanoid" id="D6U269"/>
<proteinExistence type="predicted"/>
<dbReference type="OrthoDB" id="513181at2"/>
<dbReference type="Proteomes" id="UP000004508">
    <property type="component" value="Unassembled WGS sequence"/>
</dbReference>
<dbReference type="AlphaFoldDB" id="D6U269"/>
<name>D6U269_KTERA</name>
<organism evidence="1 2">
    <name type="scientific">Ktedonobacter racemifer DSM 44963</name>
    <dbReference type="NCBI Taxonomy" id="485913"/>
    <lineage>
        <taxon>Bacteria</taxon>
        <taxon>Bacillati</taxon>
        <taxon>Chloroflexota</taxon>
        <taxon>Ktedonobacteria</taxon>
        <taxon>Ktedonobacterales</taxon>
        <taxon>Ktedonobacteraceae</taxon>
        <taxon>Ktedonobacter</taxon>
    </lineage>
</organism>
<dbReference type="RefSeq" id="WP_007921089.1">
    <property type="nucleotide sequence ID" value="NZ_ADVG01000004.1"/>
</dbReference>